<dbReference type="RefSeq" id="WP_136492818.1">
    <property type="nucleotide sequence ID" value="NZ_SSBS01000003.1"/>
</dbReference>
<comment type="caution">
    <text evidence="1">The sequence shown here is derived from an EMBL/GenBank/DDBJ whole genome shotgun (WGS) entry which is preliminary data.</text>
</comment>
<protein>
    <recommendedName>
        <fullName evidence="3">Delta-60 repeat domain-containing protein</fullName>
    </recommendedName>
</protein>
<dbReference type="EMBL" id="SSBS01000003">
    <property type="protein sequence ID" value="THF32254.1"/>
    <property type="molecule type" value="Genomic_DNA"/>
</dbReference>
<dbReference type="SUPFAM" id="SSF63829">
    <property type="entry name" value="Calcium-dependent phosphotriesterase"/>
    <property type="match status" value="1"/>
</dbReference>
<organism evidence="1 2">
    <name type="scientific">Pseudomonas atacamensis</name>
    <dbReference type="NCBI Taxonomy" id="2565368"/>
    <lineage>
        <taxon>Bacteria</taxon>
        <taxon>Pseudomonadati</taxon>
        <taxon>Pseudomonadota</taxon>
        <taxon>Gammaproteobacteria</taxon>
        <taxon>Pseudomonadales</taxon>
        <taxon>Pseudomonadaceae</taxon>
        <taxon>Pseudomonas</taxon>
    </lineage>
</organism>
<evidence type="ECO:0008006" key="3">
    <source>
        <dbReference type="Google" id="ProtNLM"/>
    </source>
</evidence>
<dbReference type="Gene3D" id="2.80.10.50">
    <property type="match status" value="2"/>
</dbReference>
<accession>A0AAQ2DDH5</accession>
<dbReference type="NCBIfam" id="TIGR02608">
    <property type="entry name" value="delta_60_rpt"/>
    <property type="match status" value="5"/>
</dbReference>
<dbReference type="AlphaFoldDB" id="A0AAQ2DDH5"/>
<proteinExistence type="predicted"/>
<dbReference type="Pfam" id="PF17164">
    <property type="entry name" value="DUF5122"/>
    <property type="match status" value="2"/>
</dbReference>
<evidence type="ECO:0000313" key="2">
    <source>
        <dbReference type="Proteomes" id="UP000310574"/>
    </source>
</evidence>
<sequence>MNIQTSNSAGTLDFDFGANGVAMITVPPYPSASIHGVEIGPDKKIYFVAAQPVPFPTQYILGRLLSDGKVDTDFGKSGFVIGNFPGFALSTDGVQSLTIQPDGKIIVHCIVKGSAGQNAAAFCRYDAQGQPDTDFGTNGQTVLDIILSPPAVAPSTVKPQSFEGNATTPLSVEVLPNGKLLASHHYSFDWQQSHGLIIRLNENGTLDTDFNQIGYIAVIHPRYLLGNTVLLNLMVQADGKYLGCGNVGELSEPLSSAMFVRYDTSGKLDRTFGEGGFVTIASDAHSFLIRSMVLQPNQHILGVGYTTREPAVLISIKANGEPDGEFNGGKPLFTKLEESAFTTWLVGRIQADGKAVVAGGVRSDNEGYIVIARFIDEQFDPSFNYPHGWVRTELGSGLHVATGLTLQEDGKILICARLPDGKIGLLRYHA</sequence>
<dbReference type="Proteomes" id="UP000310574">
    <property type="component" value="Unassembled WGS sequence"/>
</dbReference>
<name>A0AAQ2DDH5_9PSED</name>
<reference evidence="1 2" key="1">
    <citation type="submission" date="2019-04" db="EMBL/GenBank/DDBJ databases">
        <title>Draft genome sequence of Pseudomonas sp. M7D1 isolated from rhizosphere of plant the flowery desert.</title>
        <authorList>
            <person name="Poblete-Morales M."/>
            <person name="Plaza N."/>
            <person name="Corsini G."/>
            <person name="Silva E."/>
        </authorList>
    </citation>
    <scope>NUCLEOTIDE SEQUENCE [LARGE SCALE GENOMIC DNA]</scope>
    <source>
        <strain evidence="1 2">M7D1</strain>
    </source>
</reference>
<gene>
    <name evidence="1" type="ORF">E5170_11360</name>
</gene>
<dbReference type="InterPro" id="IPR013431">
    <property type="entry name" value="Delta_60_rpt"/>
</dbReference>
<evidence type="ECO:0000313" key="1">
    <source>
        <dbReference type="EMBL" id="THF32254.1"/>
    </source>
</evidence>